<comment type="caution">
    <text evidence="2">The sequence shown here is derived from an EMBL/GenBank/DDBJ whole genome shotgun (WGS) entry which is preliminary data.</text>
</comment>
<keyword evidence="1" id="KW-0472">Membrane</keyword>
<evidence type="ECO:0008006" key="4">
    <source>
        <dbReference type="Google" id="ProtNLM"/>
    </source>
</evidence>
<feature type="transmembrane region" description="Helical" evidence="1">
    <location>
        <begin position="80"/>
        <end position="104"/>
    </location>
</feature>
<protein>
    <recommendedName>
        <fullName evidence="4">DUF3307 domain-containing protein</fullName>
    </recommendedName>
</protein>
<feature type="transmembrane region" description="Helical" evidence="1">
    <location>
        <begin position="55"/>
        <end position="74"/>
    </location>
</feature>
<dbReference type="Proteomes" id="UP000230214">
    <property type="component" value="Unassembled WGS sequence"/>
</dbReference>
<accession>A0A2H0RBB3</accession>
<dbReference type="EMBL" id="PCXU01000011">
    <property type="protein sequence ID" value="PIR43773.1"/>
    <property type="molecule type" value="Genomic_DNA"/>
</dbReference>
<proteinExistence type="predicted"/>
<keyword evidence="1" id="KW-0812">Transmembrane</keyword>
<feature type="transmembrane region" description="Helical" evidence="1">
    <location>
        <begin position="125"/>
        <end position="146"/>
    </location>
</feature>
<dbReference type="AlphaFoldDB" id="A0A2H0RBB3"/>
<evidence type="ECO:0000256" key="1">
    <source>
        <dbReference type="SAM" id="Phobius"/>
    </source>
</evidence>
<feature type="transmembrane region" description="Helical" evidence="1">
    <location>
        <begin position="12"/>
        <end position="34"/>
    </location>
</feature>
<keyword evidence="1" id="KW-1133">Transmembrane helix</keyword>
<evidence type="ECO:0000313" key="2">
    <source>
        <dbReference type="EMBL" id="PIR43773.1"/>
    </source>
</evidence>
<organism evidence="2 3">
    <name type="scientific">candidate division WWE3 bacterium CG10_big_fil_rev_8_21_14_0_10_32_10</name>
    <dbReference type="NCBI Taxonomy" id="1975090"/>
    <lineage>
        <taxon>Bacteria</taxon>
        <taxon>Katanobacteria</taxon>
    </lineage>
</organism>
<reference evidence="2 3" key="1">
    <citation type="submission" date="2017-09" db="EMBL/GenBank/DDBJ databases">
        <title>Depth-based differentiation of microbial function through sediment-hosted aquifers and enrichment of novel symbionts in the deep terrestrial subsurface.</title>
        <authorList>
            <person name="Probst A.J."/>
            <person name="Ladd B."/>
            <person name="Jarett J.K."/>
            <person name="Geller-Mcgrath D.E."/>
            <person name="Sieber C.M."/>
            <person name="Emerson J.B."/>
            <person name="Anantharaman K."/>
            <person name="Thomas B.C."/>
            <person name="Malmstrom R."/>
            <person name="Stieglmeier M."/>
            <person name="Klingl A."/>
            <person name="Woyke T."/>
            <person name="Ryan C.M."/>
            <person name="Banfield J.F."/>
        </authorList>
    </citation>
    <scope>NUCLEOTIDE SEQUENCE [LARGE SCALE GENOMIC DNA]</scope>
    <source>
        <strain evidence="2">CG10_big_fil_rev_8_21_14_0_10_32_10</strain>
    </source>
</reference>
<name>A0A2H0RBB3_UNCKA</name>
<sequence length="153" mass="16865">MLYTPHAVTGATIAYMFPNPLIAIPLAIVSHLFFDVTPHANPNPHKVKGTVKLIMFLEIIVGNIILFLFAKYISGGNIPLMTLMILSGVAANLPDILTGPYAILKKDILFSKKIAEFQHLIQNHVSAFLGYSLQLVFLGIIIFVFLSKAQLTF</sequence>
<evidence type="ECO:0000313" key="3">
    <source>
        <dbReference type="Proteomes" id="UP000230214"/>
    </source>
</evidence>
<gene>
    <name evidence="2" type="ORF">COV24_00855</name>
</gene>